<proteinExistence type="predicted"/>
<gene>
    <name evidence="1" type="primary">F3A14.5</name>
</gene>
<dbReference type="EMBL" id="AC066690">
    <property type="protein sequence ID" value="AAG12748.1"/>
    <property type="molecule type" value="Genomic_DNA"/>
</dbReference>
<name>Q9FWA8_ARATH</name>
<reference evidence="1" key="2">
    <citation type="submission" date="2000-04" db="EMBL/GenBank/DDBJ databases">
        <title>Arabidopsis thaliana chromosome 1 BAC F3A14 genomic sequence.</title>
        <authorList>
            <person name="Lin X."/>
            <person name="Kaul S."/>
            <person name="Town C.D."/>
            <person name="Benito M."/>
            <person name="Creasy T.H."/>
            <person name="Haas B.J."/>
            <person name="Wu D."/>
            <person name="Maiti R."/>
            <person name="Ronning C.M."/>
            <person name="Koo H."/>
            <person name="Fujii C.Y."/>
            <person name="Utterback T.R."/>
            <person name="Barnstead M.E."/>
            <person name="Bowman C.L."/>
            <person name="White O."/>
            <person name="Nierman W.C."/>
            <person name="Fraser C.M."/>
        </authorList>
    </citation>
    <scope>NUCLEOTIDE SEQUENCE</scope>
</reference>
<reference key="1">
    <citation type="journal article" date="2000" name="Nature">
        <title>Sequence and analysis of chromosome 1 of the plant Arabidopsis thaliana.</title>
        <authorList>
            <person name="Theologis A."/>
            <person name="Ecker J.R."/>
            <person name="Palm C.J."/>
            <person name="Federspiel N.A."/>
            <person name="Kaul S."/>
            <person name="White O."/>
            <person name="Alonso J."/>
            <person name="Altafi H."/>
            <person name="Araujo R."/>
            <person name="Bowman C.L."/>
            <person name="Brooks S.Y."/>
            <person name="Buehler E."/>
            <person name="Chan A."/>
            <person name="Chao Q."/>
            <person name="Chen H."/>
            <person name="Cheuk R.F."/>
            <person name="Chin C.W."/>
            <person name="Chung M.K."/>
            <person name="Conn L."/>
            <person name="Conway A.B."/>
            <person name="Conway A.R."/>
            <person name="Creasy T.H."/>
            <person name="Dewar K."/>
            <person name="Dunn P."/>
            <person name="Etgu P."/>
            <person name="Feldblyum T.V."/>
            <person name="Feng J."/>
            <person name="Fong B."/>
            <person name="Fujii C.Y."/>
            <person name="Gill J.E."/>
            <person name="Goldsmith A.D."/>
            <person name="Haas B."/>
            <person name="Hansen N.F."/>
            <person name="Hughes B."/>
            <person name="Huizar L."/>
            <person name="Hunter J.L."/>
            <person name="Jenkins J."/>
            <person name="Johnson-Hopson C."/>
            <person name="Khan S."/>
            <person name="Khaykin E."/>
            <person name="Kim C.J."/>
            <person name="Koo H.L."/>
            <person name="Kremenetskaia I."/>
            <person name="Kurtz D.B."/>
            <person name="Kwan A."/>
            <person name="Lam B."/>
            <person name="Langin-Hooper S."/>
            <person name="Lee A."/>
            <person name="Lee J.M."/>
            <person name="Lenz C.A."/>
            <person name="Li J.H."/>
            <person name="Li Y."/>
            <person name="Lin X."/>
            <person name="Liu S.X."/>
            <person name="Liu Z.A."/>
            <person name="Luros J.S."/>
            <person name="Maiti R."/>
            <person name="Marziali A."/>
            <person name="Militscher J."/>
            <person name="Miranda M."/>
            <person name="Nguyen M."/>
            <person name="Nierman W.C."/>
            <person name="Osborne B.I."/>
            <person name="Pai G."/>
            <person name="Peterson J."/>
            <person name="Pham P.K."/>
            <person name="Rizzo M."/>
            <person name="Rooney T."/>
            <person name="Rowley D."/>
            <person name="Sakano H."/>
            <person name="Salzberg S.L."/>
            <person name="Schwartz J.R."/>
            <person name="Shinn P."/>
            <person name="Southwick A.M."/>
            <person name="Sun H."/>
            <person name="Tallon L.J."/>
            <person name="Tambunga G."/>
            <person name="Toriumi M.J."/>
            <person name="Town C.D."/>
            <person name="Utterback T."/>
            <person name="Van Aken S."/>
            <person name="Vaysberg M."/>
            <person name="Vysotskaia V.S."/>
            <person name="Walker M."/>
            <person name="Wu D."/>
            <person name="Yu G."/>
            <person name="Fraser C.M."/>
            <person name="Venter J.C."/>
            <person name="Davis R.W."/>
        </authorList>
    </citation>
    <scope>NUCLEOTIDE SEQUENCE [LARGE SCALE GENOMIC DNA]</scope>
    <source>
        <strain>cv. Columbia</strain>
    </source>
</reference>
<accession>Q9FWA8</accession>
<reference evidence="1" key="3">
    <citation type="submission" date="2000-10" db="EMBL/GenBank/DDBJ databases">
        <authorList>
            <person name="Town C.D."/>
            <person name="Kaul S."/>
        </authorList>
    </citation>
    <scope>NUCLEOTIDE SEQUENCE</scope>
</reference>
<dbReference type="Pfam" id="PF04827">
    <property type="entry name" value="Plant_tran"/>
    <property type="match status" value="1"/>
</dbReference>
<sequence>MLIVDRHSNEIQFFQQRRYATGRLGFYTLQKSTTATCMLAYGCAADVVDEYLCIGESSLNDINILDRSPICDDILQGQAPTVNYLVNGNKYHLGYYLTDKIYLKWANFINPIPNRQTSLFATTQEACRKDVERAFGVLQARFAIMKNPAPIWDKVKIKNIM</sequence>
<evidence type="ECO:0000313" key="1">
    <source>
        <dbReference type="EMBL" id="AAG12748.1"/>
    </source>
</evidence>
<dbReference type="AlphaFoldDB" id="Q9FWA8"/>
<dbReference type="PANTHER" id="PTHR47150">
    <property type="entry name" value="OS12G0169200 PROTEIN"/>
    <property type="match status" value="1"/>
</dbReference>
<organism evidence="1">
    <name type="scientific">Arabidopsis thaliana</name>
    <name type="common">Mouse-ear cress</name>
    <dbReference type="NCBI Taxonomy" id="3702"/>
    <lineage>
        <taxon>Eukaryota</taxon>
        <taxon>Viridiplantae</taxon>
        <taxon>Streptophyta</taxon>
        <taxon>Embryophyta</taxon>
        <taxon>Tracheophyta</taxon>
        <taxon>Spermatophyta</taxon>
        <taxon>Magnoliopsida</taxon>
        <taxon>eudicotyledons</taxon>
        <taxon>Gunneridae</taxon>
        <taxon>Pentapetalae</taxon>
        <taxon>rosids</taxon>
        <taxon>malvids</taxon>
        <taxon>Brassicales</taxon>
        <taxon>Brassicaceae</taxon>
        <taxon>Camelineae</taxon>
        <taxon>Arabidopsis</taxon>
    </lineage>
</organism>
<dbReference type="ExpressionAtlas" id="Q9FWA8">
    <property type="expression patterns" value="differential"/>
</dbReference>
<dbReference type="PANTHER" id="PTHR47150:SF5">
    <property type="entry name" value="OS07G0546750 PROTEIN"/>
    <property type="match status" value="1"/>
</dbReference>
<dbReference type="InterPro" id="IPR006912">
    <property type="entry name" value="Harbinger_derived_prot"/>
</dbReference>
<protein>
    <submittedName>
        <fullName evidence="1">ORF-c, putative; 9726-10503</fullName>
    </submittedName>
</protein>